<dbReference type="AlphaFoldDB" id="A0A165PA86"/>
<dbReference type="OrthoDB" id="441210at2759"/>
<dbReference type="Proteomes" id="UP000076761">
    <property type="component" value="Unassembled WGS sequence"/>
</dbReference>
<feature type="region of interest" description="Disordered" evidence="1">
    <location>
        <begin position="172"/>
        <end position="210"/>
    </location>
</feature>
<organism evidence="2 3">
    <name type="scientific">Neolentinus lepideus HHB14362 ss-1</name>
    <dbReference type="NCBI Taxonomy" id="1314782"/>
    <lineage>
        <taxon>Eukaryota</taxon>
        <taxon>Fungi</taxon>
        <taxon>Dikarya</taxon>
        <taxon>Basidiomycota</taxon>
        <taxon>Agaricomycotina</taxon>
        <taxon>Agaricomycetes</taxon>
        <taxon>Gloeophyllales</taxon>
        <taxon>Gloeophyllaceae</taxon>
        <taxon>Neolentinus</taxon>
    </lineage>
</organism>
<dbReference type="InParanoid" id="A0A165PA86"/>
<feature type="region of interest" description="Disordered" evidence="1">
    <location>
        <begin position="138"/>
        <end position="160"/>
    </location>
</feature>
<accession>A0A165PA86</accession>
<dbReference type="STRING" id="1314782.A0A165PA86"/>
<reference evidence="2 3" key="1">
    <citation type="journal article" date="2016" name="Mol. Biol. Evol.">
        <title>Comparative Genomics of Early-Diverging Mushroom-Forming Fungi Provides Insights into the Origins of Lignocellulose Decay Capabilities.</title>
        <authorList>
            <person name="Nagy L.G."/>
            <person name="Riley R."/>
            <person name="Tritt A."/>
            <person name="Adam C."/>
            <person name="Daum C."/>
            <person name="Floudas D."/>
            <person name="Sun H."/>
            <person name="Yadav J.S."/>
            <person name="Pangilinan J."/>
            <person name="Larsson K.H."/>
            <person name="Matsuura K."/>
            <person name="Barry K."/>
            <person name="Labutti K."/>
            <person name="Kuo R."/>
            <person name="Ohm R.A."/>
            <person name="Bhattacharya S.S."/>
            <person name="Shirouzu T."/>
            <person name="Yoshinaga Y."/>
            <person name="Martin F.M."/>
            <person name="Grigoriev I.V."/>
            <person name="Hibbett D.S."/>
        </authorList>
    </citation>
    <scope>NUCLEOTIDE SEQUENCE [LARGE SCALE GENOMIC DNA]</scope>
    <source>
        <strain evidence="2 3">HHB14362 ss-1</strain>
    </source>
</reference>
<feature type="region of interest" description="Disordered" evidence="1">
    <location>
        <begin position="44"/>
        <end position="74"/>
    </location>
</feature>
<keyword evidence="3" id="KW-1185">Reference proteome</keyword>
<evidence type="ECO:0000313" key="2">
    <source>
        <dbReference type="EMBL" id="KZT20745.1"/>
    </source>
</evidence>
<name>A0A165PA86_9AGAM</name>
<dbReference type="EMBL" id="KV425615">
    <property type="protein sequence ID" value="KZT20745.1"/>
    <property type="molecule type" value="Genomic_DNA"/>
</dbReference>
<proteinExistence type="predicted"/>
<evidence type="ECO:0000313" key="3">
    <source>
        <dbReference type="Proteomes" id="UP000076761"/>
    </source>
</evidence>
<feature type="non-terminal residue" evidence="2">
    <location>
        <position position="1"/>
    </location>
</feature>
<gene>
    <name evidence="2" type="ORF">NEOLEDRAFT_1074802</name>
</gene>
<evidence type="ECO:0000256" key="1">
    <source>
        <dbReference type="SAM" id="MobiDB-lite"/>
    </source>
</evidence>
<protein>
    <submittedName>
        <fullName evidence="2">Uncharacterized protein</fullName>
    </submittedName>
</protein>
<sequence>ELERDLEVERRKVRELQDVSRERDKEYQKLKTQYDRVKRKALLGPNVKAQDTPAGVNALGATGGSRIDRQNSDEQLRRQRIGGPLGTNVINNFDIGAVAAEMEATAVQRTPIASRAGSGGHQNGWQQASFQRQPIQRRPFAPGDRSLAPSISDRSDSGNEVEAMVLGISGRARNGMGWTPQDAKVRSSNRGPGETRCCFHEIRSSSAGQS</sequence>